<protein>
    <submittedName>
        <fullName evidence="2">WXG100 family type VII secretion target</fullName>
    </submittedName>
</protein>
<keyword evidence="3" id="KW-1185">Reference proteome</keyword>
<keyword evidence="1" id="KW-0812">Transmembrane</keyword>
<keyword evidence="1" id="KW-0472">Membrane</keyword>
<evidence type="ECO:0000313" key="2">
    <source>
        <dbReference type="EMBL" id="MFC4336874.1"/>
    </source>
</evidence>
<gene>
    <name evidence="2" type="ORF">ACFPET_16860</name>
</gene>
<name>A0ABV8U298_9ACTN</name>
<reference evidence="3" key="1">
    <citation type="journal article" date="2019" name="Int. J. Syst. Evol. Microbiol.">
        <title>The Global Catalogue of Microorganisms (GCM) 10K type strain sequencing project: providing services to taxonomists for standard genome sequencing and annotation.</title>
        <authorList>
            <consortium name="The Broad Institute Genomics Platform"/>
            <consortium name="The Broad Institute Genome Sequencing Center for Infectious Disease"/>
            <person name="Wu L."/>
            <person name="Ma J."/>
        </authorList>
    </citation>
    <scope>NUCLEOTIDE SEQUENCE [LARGE SCALE GENOMIC DNA]</scope>
    <source>
        <strain evidence="3">IBRC-M 10908</strain>
    </source>
</reference>
<feature type="transmembrane region" description="Helical" evidence="1">
    <location>
        <begin position="39"/>
        <end position="60"/>
    </location>
</feature>
<sequence length="110" mass="12091">MTGFSVDPEQLRQSSGDIKQAESEIDQLAEYAKEADPDWWMWGLPGLVLAPPYFMVANFFHQSIADAKEAVDGVATGVEKAADKYEEIDEEIAKQVGNIGETLDSVNTPK</sequence>
<proteinExistence type="predicted"/>
<organism evidence="2 3">
    <name type="scientific">Salininema proteolyticum</name>
    <dbReference type="NCBI Taxonomy" id="1607685"/>
    <lineage>
        <taxon>Bacteria</taxon>
        <taxon>Bacillati</taxon>
        <taxon>Actinomycetota</taxon>
        <taxon>Actinomycetes</taxon>
        <taxon>Glycomycetales</taxon>
        <taxon>Glycomycetaceae</taxon>
        <taxon>Salininema</taxon>
    </lineage>
</organism>
<accession>A0ABV8U298</accession>
<dbReference type="EMBL" id="JBHSDK010000024">
    <property type="protein sequence ID" value="MFC4336874.1"/>
    <property type="molecule type" value="Genomic_DNA"/>
</dbReference>
<dbReference type="Proteomes" id="UP001595823">
    <property type="component" value="Unassembled WGS sequence"/>
</dbReference>
<evidence type="ECO:0000256" key="1">
    <source>
        <dbReference type="SAM" id="Phobius"/>
    </source>
</evidence>
<comment type="caution">
    <text evidence="2">The sequence shown here is derived from an EMBL/GenBank/DDBJ whole genome shotgun (WGS) entry which is preliminary data.</text>
</comment>
<evidence type="ECO:0000313" key="3">
    <source>
        <dbReference type="Proteomes" id="UP001595823"/>
    </source>
</evidence>
<keyword evidence="1" id="KW-1133">Transmembrane helix</keyword>
<dbReference type="RefSeq" id="WP_380623254.1">
    <property type="nucleotide sequence ID" value="NZ_JBHSDK010000024.1"/>
</dbReference>